<evidence type="ECO:0008006" key="3">
    <source>
        <dbReference type="Google" id="ProtNLM"/>
    </source>
</evidence>
<dbReference type="EMBL" id="JAUHPW010000004">
    <property type="protein sequence ID" value="MDN4475428.1"/>
    <property type="molecule type" value="Genomic_DNA"/>
</dbReference>
<gene>
    <name evidence="1" type="ORF">QQX09_06125</name>
</gene>
<proteinExistence type="predicted"/>
<name>A0ABT8G8H7_9MICO</name>
<keyword evidence="2" id="KW-1185">Reference proteome</keyword>
<comment type="caution">
    <text evidence="1">The sequence shown here is derived from an EMBL/GenBank/DDBJ whole genome shotgun (WGS) entry which is preliminary data.</text>
</comment>
<dbReference type="Gene3D" id="3.40.50.2000">
    <property type="entry name" value="Glycogen Phosphorylase B"/>
    <property type="match status" value="1"/>
</dbReference>
<evidence type="ECO:0000313" key="2">
    <source>
        <dbReference type="Proteomes" id="UP001172728"/>
    </source>
</evidence>
<dbReference type="SUPFAM" id="SSF53756">
    <property type="entry name" value="UDP-Glycosyltransferase/glycogen phosphorylase"/>
    <property type="match status" value="1"/>
</dbReference>
<accession>A0ABT8G8H7</accession>
<dbReference type="Proteomes" id="UP001172728">
    <property type="component" value="Unassembled WGS sequence"/>
</dbReference>
<reference evidence="1" key="1">
    <citation type="submission" date="2023-06" db="EMBL/GenBank/DDBJ databases">
        <title>Sysu t00192.</title>
        <authorList>
            <person name="Gao L."/>
            <person name="Fang B.-Z."/>
            <person name="Li W.-J."/>
        </authorList>
    </citation>
    <scope>NUCLEOTIDE SEQUENCE</scope>
    <source>
        <strain evidence="1">SYSU T00192</strain>
    </source>
</reference>
<dbReference type="RefSeq" id="WP_301132206.1">
    <property type="nucleotide sequence ID" value="NZ_JAUHPW010000004.1"/>
</dbReference>
<evidence type="ECO:0000313" key="1">
    <source>
        <dbReference type="EMBL" id="MDN4475428.1"/>
    </source>
</evidence>
<protein>
    <recommendedName>
        <fullName evidence="3">O-GlcNAc transferase C-terminal domain-containing protein</fullName>
    </recommendedName>
</protein>
<sequence>MRPYKGVENLLQEFILAQGENSLSLRVIGAPQTRALAERLHQIAGDEPSIRLELERVNDDALATAIVDSELVVLPYRDIHNSGAALLALSLDRPILVPSNDVTIAWRQEFGDDYVHLYAAELTADDLAAAVARVRSTDWASIGPVSMDHRDWPSIGQAHREAYLQALGDKDSVDLEL</sequence>
<organism evidence="1 2">
    <name type="scientific">Demequina litoralis</name>
    <dbReference type="NCBI Taxonomy" id="3051660"/>
    <lineage>
        <taxon>Bacteria</taxon>
        <taxon>Bacillati</taxon>
        <taxon>Actinomycetota</taxon>
        <taxon>Actinomycetes</taxon>
        <taxon>Micrococcales</taxon>
        <taxon>Demequinaceae</taxon>
        <taxon>Demequina</taxon>
    </lineage>
</organism>